<feature type="domain" description="DinB-like" evidence="1">
    <location>
        <begin position="24"/>
        <end position="175"/>
    </location>
</feature>
<dbReference type="EMBL" id="LS992241">
    <property type="protein sequence ID" value="SYX86299.1"/>
    <property type="molecule type" value="Genomic_DNA"/>
</dbReference>
<dbReference type="InterPro" id="IPR034660">
    <property type="entry name" value="DinB/YfiT-like"/>
</dbReference>
<evidence type="ECO:0000313" key="2">
    <source>
        <dbReference type="EMBL" id="SYX86299.1"/>
    </source>
</evidence>
<accession>A0A383RIU6</accession>
<sequence>MNKNIGIKDILVRFDEISKHYVRELDKYSLAELCRKPSENEWSLGQVYLHLPHSTLNLQLRLAEQCMALGGSSEEGGGKTEAGHAVFEQGSFPPIRIQVPADLQYTPPQPESKEQLVAKLEEARRRMHEIGASLQTIAPERLQRKATHPAVAFGALNAVEWFTMVEMHYRHHLLQKERLDAFLQNAELLGSLKMIKFPHSDS</sequence>
<dbReference type="SUPFAM" id="SSF109854">
    <property type="entry name" value="DinB/YfiT-like putative metalloenzymes"/>
    <property type="match status" value="1"/>
</dbReference>
<dbReference type="Pfam" id="PF12867">
    <property type="entry name" value="DinB_2"/>
    <property type="match status" value="1"/>
</dbReference>
<dbReference type="AlphaFoldDB" id="A0A383RIU6"/>
<reference evidence="3" key="1">
    <citation type="submission" date="2018-08" db="EMBL/GenBank/DDBJ databases">
        <authorList>
            <person name="Chevrot R."/>
        </authorList>
    </citation>
    <scope>NUCLEOTIDE SEQUENCE [LARGE SCALE GENOMIC DNA]</scope>
</reference>
<dbReference type="Gene3D" id="1.20.120.450">
    <property type="entry name" value="dinb family like domain"/>
    <property type="match status" value="1"/>
</dbReference>
<dbReference type="Proteomes" id="UP000304148">
    <property type="component" value="Chromosome"/>
</dbReference>
<evidence type="ECO:0000259" key="1">
    <source>
        <dbReference type="Pfam" id="PF12867"/>
    </source>
</evidence>
<gene>
    <name evidence="2" type="ORF">PBLR_14721</name>
</gene>
<proteinExistence type="predicted"/>
<protein>
    <recommendedName>
        <fullName evidence="1">DinB-like domain-containing protein</fullName>
    </recommendedName>
</protein>
<organism evidence="2 3">
    <name type="scientific">Paenibacillus alvei</name>
    <name type="common">Bacillus alvei</name>
    <dbReference type="NCBI Taxonomy" id="44250"/>
    <lineage>
        <taxon>Bacteria</taxon>
        <taxon>Bacillati</taxon>
        <taxon>Bacillota</taxon>
        <taxon>Bacilli</taxon>
        <taxon>Bacillales</taxon>
        <taxon>Paenibacillaceae</taxon>
        <taxon>Paenibacillus</taxon>
    </lineage>
</organism>
<dbReference type="RefSeq" id="WP_138188306.1">
    <property type="nucleotide sequence ID" value="NZ_LS992241.1"/>
</dbReference>
<dbReference type="InterPro" id="IPR024775">
    <property type="entry name" value="DinB-like"/>
</dbReference>
<name>A0A383RIU6_PAEAL</name>
<evidence type="ECO:0000313" key="3">
    <source>
        <dbReference type="Proteomes" id="UP000304148"/>
    </source>
</evidence>